<dbReference type="OrthoDB" id="10039976at2759"/>
<evidence type="ECO:0000313" key="2">
    <source>
        <dbReference type="EMBL" id="KJE96403.1"/>
    </source>
</evidence>
<dbReference type="Gene3D" id="3.40.50.1000">
    <property type="entry name" value="HAD superfamily/HAD-like"/>
    <property type="match status" value="1"/>
</dbReference>
<dbReference type="UniPathway" id="UPA00113">
    <property type="reaction ID" value="UER00529"/>
</dbReference>
<dbReference type="InParanoid" id="A0A0D2WVT0"/>
<dbReference type="PROSITE" id="PS51186">
    <property type="entry name" value="GNAT"/>
    <property type="match status" value="1"/>
</dbReference>
<dbReference type="PANTHER" id="PTHR43611">
    <property type="entry name" value="ALPHA-D-GLUCOSE 1-PHOSPHATE PHOSPHATASE"/>
    <property type="match status" value="1"/>
</dbReference>
<dbReference type="RefSeq" id="XP_004344356.2">
    <property type="nucleotide sequence ID" value="XM_004344306.2"/>
</dbReference>
<protein>
    <submittedName>
        <fullName evidence="2">Acetyltransferase</fullName>
    </submittedName>
</protein>
<keyword evidence="2" id="KW-0808">Transferase</keyword>
<proteinExistence type="predicted"/>
<dbReference type="InterPro" id="IPR023214">
    <property type="entry name" value="HAD_sf"/>
</dbReference>
<dbReference type="GO" id="GO:0016747">
    <property type="term" value="F:acyltransferase activity, transferring groups other than amino-acyl groups"/>
    <property type="evidence" value="ECO:0007669"/>
    <property type="project" value="InterPro"/>
</dbReference>
<dbReference type="InterPro" id="IPR041492">
    <property type="entry name" value="HAD_2"/>
</dbReference>
<dbReference type="Gene3D" id="3.40.630.30">
    <property type="match status" value="1"/>
</dbReference>
<dbReference type="PANTHER" id="PTHR43611:SF3">
    <property type="entry name" value="FLAVIN MONONUCLEOTIDE HYDROLASE 1, CHLOROPLATIC"/>
    <property type="match status" value="1"/>
</dbReference>
<feature type="domain" description="N-acetyltransferase" evidence="1">
    <location>
        <begin position="8"/>
        <end position="149"/>
    </location>
</feature>
<accession>A0A0D2WVT0</accession>
<gene>
    <name evidence="2" type="ORF">CAOG_006735</name>
</gene>
<dbReference type="Pfam" id="PF13419">
    <property type="entry name" value="HAD_2"/>
    <property type="match status" value="1"/>
</dbReference>
<name>A0A0D2WVT0_CAPO3</name>
<dbReference type="PhylomeDB" id="A0A0D2WVT0"/>
<dbReference type="SUPFAM" id="SSF55729">
    <property type="entry name" value="Acyl-CoA N-acyltransferases (Nat)"/>
    <property type="match status" value="1"/>
</dbReference>
<keyword evidence="3" id="KW-1185">Reference proteome</keyword>
<reference evidence="3" key="1">
    <citation type="submission" date="2011-02" db="EMBL/GenBank/DDBJ databases">
        <title>The Genome Sequence of Capsaspora owczarzaki ATCC 30864.</title>
        <authorList>
            <person name="Russ C."/>
            <person name="Cuomo C."/>
            <person name="Burger G."/>
            <person name="Gray M.W."/>
            <person name="Holland P.W.H."/>
            <person name="King N."/>
            <person name="Lang F.B.F."/>
            <person name="Roger A.J."/>
            <person name="Ruiz-Trillo I."/>
            <person name="Young S.K."/>
            <person name="Zeng Q."/>
            <person name="Gargeya S."/>
            <person name="Alvarado L."/>
            <person name="Berlin A."/>
            <person name="Chapman S.B."/>
            <person name="Chen Z."/>
            <person name="Freedman E."/>
            <person name="Gellesch M."/>
            <person name="Goldberg J."/>
            <person name="Griggs A."/>
            <person name="Gujja S."/>
            <person name="Heilman E."/>
            <person name="Heiman D."/>
            <person name="Howarth C."/>
            <person name="Mehta T."/>
            <person name="Neiman D."/>
            <person name="Pearson M."/>
            <person name="Roberts A."/>
            <person name="Saif S."/>
            <person name="Shea T."/>
            <person name="Shenoy N."/>
            <person name="Sisk P."/>
            <person name="Stolte C."/>
            <person name="Sykes S."/>
            <person name="White J."/>
            <person name="Yandava C."/>
            <person name="Haas B."/>
            <person name="Nusbaum C."/>
            <person name="Birren B."/>
        </authorList>
    </citation>
    <scope>NUCLEOTIDE SEQUENCE</scope>
    <source>
        <strain evidence="3">ATCC 30864</strain>
    </source>
</reference>
<dbReference type="GO" id="GO:0006048">
    <property type="term" value="P:UDP-N-acetylglucosamine biosynthetic process"/>
    <property type="evidence" value="ECO:0007669"/>
    <property type="project" value="UniProtKB-UniPathway"/>
</dbReference>
<dbReference type="Proteomes" id="UP000008743">
    <property type="component" value="Unassembled WGS sequence"/>
</dbReference>
<evidence type="ECO:0000259" key="1">
    <source>
        <dbReference type="PROSITE" id="PS51186"/>
    </source>
</evidence>
<dbReference type="InterPro" id="IPR036412">
    <property type="entry name" value="HAD-like_sf"/>
</dbReference>
<sequence length="374" mass="41889">MTSFQFIDTVHPLYEGERQLRFDVLLSTVGLAKYSFEHMDAASYHLVAVELVESKETVVGCVLFHPEPLRRRTGRLFQMAVAKHRQGTGLGMKLVQALETRLAEDGFFTLTLHARAHAVPFYERCGYSCVGEPFHEVGLEHRHMRRAIRPLRAIAFDCGGILAADCNYTMLFEHVHQDKVPAVKAAIDAEWDKFKLDSTYPTQLFWANVLQAATLDPSDWERFDIALVNFQTAFWGTFAIVERLRKRYPEIILGVVSNYNQSWFEAIFVKYGLASLFPDRSLVVVSCDVAAAKPDHRILDVFLARVNAVAAGSAGPIPKDSAVLIDDKKRNTDAAHKHGMVGLQYNAAKEPSGVLVSRLRELGLDVSEEGVDPL</sequence>
<dbReference type="Pfam" id="PF13673">
    <property type="entry name" value="Acetyltransf_10"/>
    <property type="match status" value="1"/>
</dbReference>
<dbReference type="InterPro" id="IPR000182">
    <property type="entry name" value="GNAT_dom"/>
</dbReference>
<dbReference type="CDD" id="cd04301">
    <property type="entry name" value="NAT_SF"/>
    <property type="match status" value="1"/>
</dbReference>
<dbReference type="InterPro" id="IPR016181">
    <property type="entry name" value="Acyl_CoA_acyltransferase"/>
</dbReference>
<organism evidence="2 3">
    <name type="scientific">Capsaspora owczarzaki (strain ATCC 30864)</name>
    <dbReference type="NCBI Taxonomy" id="595528"/>
    <lineage>
        <taxon>Eukaryota</taxon>
        <taxon>Filasterea</taxon>
        <taxon>Capsaspora</taxon>
    </lineage>
</organism>
<dbReference type="AlphaFoldDB" id="A0A0D2WVT0"/>
<dbReference type="EMBL" id="KE346371">
    <property type="protein sequence ID" value="KJE96403.1"/>
    <property type="molecule type" value="Genomic_DNA"/>
</dbReference>
<dbReference type="SUPFAM" id="SSF56784">
    <property type="entry name" value="HAD-like"/>
    <property type="match status" value="1"/>
</dbReference>
<evidence type="ECO:0000313" key="3">
    <source>
        <dbReference type="Proteomes" id="UP000008743"/>
    </source>
</evidence>